<protein>
    <recommendedName>
        <fullName evidence="4">HTH tetR-type domain-containing protein</fullName>
    </recommendedName>
</protein>
<evidence type="ECO:0000259" key="4">
    <source>
        <dbReference type="Pfam" id="PF00440"/>
    </source>
</evidence>
<evidence type="ECO:0000256" key="1">
    <source>
        <dbReference type="ARBA" id="ARBA00023015"/>
    </source>
</evidence>
<feature type="domain" description="HTH tetR-type" evidence="4">
    <location>
        <begin position="21"/>
        <end position="53"/>
    </location>
</feature>
<gene>
    <name evidence="5" type="ORF">AXK61_17720</name>
</gene>
<keyword evidence="1" id="KW-0805">Transcription regulation</keyword>
<keyword evidence="2" id="KW-0238">DNA-binding</keyword>
<reference evidence="5 6" key="1">
    <citation type="submission" date="2016-02" db="EMBL/GenBank/DDBJ databases">
        <authorList>
            <person name="Teng J.L."/>
            <person name="Tang Y."/>
            <person name="Huang Y."/>
            <person name="Guo F."/>
            <person name="Wei W."/>
            <person name="Chen J.H."/>
            <person name="Wong S.Y."/>
            <person name="Lau S.K."/>
            <person name="Woo P.C."/>
        </authorList>
    </citation>
    <scope>NUCLEOTIDE SEQUENCE [LARGE SCALE GENOMIC DNA]</scope>
    <source>
        <strain evidence="5 6">JCM 13375</strain>
    </source>
</reference>
<organism evidence="5 6">
    <name type="scientific">Tsukamurella pseudospumae</name>
    <dbReference type="NCBI Taxonomy" id="239498"/>
    <lineage>
        <taxon>Bacteria</taxon>
        <taxon>Bacillati</taxon>
        <taxon>Actinomycetota</taxon>
        <taxon>Actinomycetes</taxon>
        <taxon>Mycobacteriales</taxon>
        <taxon>Tsukamurellaceae</taxon>
        <taxon>Tsukamurella</taxon>
    </lineage>
</organism>
<proteinExistence type="predicted"/>
<dbReference type="Pfam" id="PF00440">
    <property type="entry name" value="TetR_N"/>
    <property type="match status" value="1"/>
</dbReference>
<comment type="caution">
    <text evidence="5">The sequence shown here is derived from an EMBL/GenBank/DDBJ whole genome shotgun (WGS) entry which is preliminary data.</text>
</comment>
<evidence type="ECO:0000256" key="3">
    <source>
        <dbReference type="ARBA" id="ARBA00023163"/>
    </source>
</evidence>
<dbReference type="InterPro" id="IPR050109">
    <property type="entry name" value="HTH-type_TetR-like_transc_reg"/>
</dbReference>
<evidence type="ECO:0000256" key="2">
    <source>
        <dbReference type="ARBA" id="ARBA00023125"/>
    </source>
</evidence>
<name>A0A137ZLR9_9ACTN</name>
<dbReference type="EMBL" id="LSRE01000010">
    <property type="protein sequence ID" value="KXO99115.1"/>
    <property type="molecule type" value="Genomic_DNA"/>
</dbReference>
<dbReference type="SUPFAM" id="SSF46689">
    <property type="entry name" value="Homeodomain-like"/>
    <property type="match status" value="1"/>
</dbReference>
<sequence>MFSEPVQSRAAAKVETRARVLAAADRSFRARGFAGTTVRGIAADAGVSGGTVMAVGDKDALLVAVVDEWIAAVHAERATGEPLPSLGRDEAIARLVGTVEPFVAYFNADGDLSREYAAVLARGKHRSRTFGDLGDELQAEFARILRAAGHVDPGAAGRTLYFVYIGLLFATSGGALAREAAAERLVEAIIQILGEGVPR</sequence>
<keyword evidence="6" id="KW-1185">Reference proteome</keyword>
<dbReference type="PANTHER" id="PTHR30055:SF234">
    <property type="entry name" value="HTH-TYPE TRANSCRIPTIONAL REGULATOR BETI"/>
    <property type="match status" value="1"/>
</dbReference>
<keyword evidence="3" id="KW-0804">Transcription</keyword>
<accession>A0A137ZLR9</accession>
<dbReference type="InterPro" id="IPR001647">
    <property type="entry name" value="HTH_TetR"/>
</dbReference>
<dbReference type="Gene3D" id="1.10.357.10">
    <property type="entry name" value="Tetracycline Repressor, domain 2"/>
    <property type="match status" value="1"/>
</dbReference>
<evidence type="ECO:0000313" key="5">
    <source>
        <dbReference type="EMBL" id="KXO99115.1"/>
    </source>
</evidence>
<dbReference type="InterPro" id="IPR009057">
    <property type="entry name" value="Homeodomain-like_sf"/>
</dbReference>
<dbReference type="RefSeq" id="WP_068744567.1">
    <property type="nucleotide sequence ID" value="NZ_LSRE01000010.1"/>
</dbReference>
<dbReference type="PANTHER" id="PTHR30055">
    <property type="entry name" value="HTH-TYPE TRANSCRIPTIONAL REGULATOR RUTR"/>
    <property type="match status" value="1"/>
</dbReference>
<evidence type="ECO:0000313" key="6">
    <source>
        <dbReference type="Proteomes" id="UP000070409"/>
    </source>
</evidence>
<dbReference type="Proteomes" id="UP000070409">
    <property type="component" value="Unassembled WGS sequence"/>
</dbReference>